<dbReference type="InterPro" id="IPR038474">
    <property type="entry name" value="Polyketide_synth_cyclase_sf"/>
</dbReference>
<dbReference type="Proteomes" id="UP001501442">
    <property type="component" value="Unassembled WGS sequence"/>
</dbReference>
<keyword evidence="2" id="KW-1185">Reference proteome</keyword>
<dbReference type="InterPro" id="IPR006765">
    <property type="entry name" value="Polyketide_synth_cyclase"/>
</dbReference>
<proteinExistence type="predicted"/>
<dbReference type="Gene3D" id="3.30.70.1090">
    <property type="entry name" value="Dimeric alpha+beta barrel"/>
    <property type="match status" value="1"/>
</dbReference>
<name>A0ABP8UV16_9ACTN</name>
<reference evidence="2" key="1">
    <citation type="journal article" date="2019" name="Int. J. Syst. Evol. Microbiol.">
        <title>The Global Catalogue of Microorganisms (GCM) 10K type strain sequencing project: providing services to taxonomists for standard genome sequencing and annotation.</title>
        <authorList>
            <consortium name="The Broad Institute Genomics Platform"/>
            <consortium name="The Broad Institute Genome Sequencing Center for Infectious Disease"/>
            <person name="Wu L."/>
            <person name="Ma J."/>
        </authorList>
    </citation>
    <scope>NUCLEOTIDE SEQUENCE [LARGE SCALE GENOMIC DNA]</scope>
    <source>
        <strain evidence="2">JCM 17939</strain>
    </source>
</reference>
<gene>
    <name evidence="1" type="ORF">GCM10023196_097830</name>
</gene>
<sequence>MQRFLIVARMQPSSAAEVARLFGESDATDLPRIAGTVTRSLLRFHDLYFHYSEVEDSAEKTIQDIRRSEEFTRLNARLTEHITPYDPQTWRSPADAMAQEFYRWEAGRGIVSGE</sequence>
<comment type="caution">
    <text evidence="1">The sequence shown here is derived from an EMBL/GenBank/DDBJ whole genome shotgun (WGS) entry which is preliminary data.</text>
</comment>
<dbReference type="SUPFAM" id="SSF54909">
    <property type="entry name" value="Dimeric alpha+beta barrel"/>
    <property type="match status" value="1"/>
</dbReference>
<accession>A0ABP8UV16</accession>
<organism evidence="1 2">
    <name type="scientific">Actinoallomurus vinaceus</name>
    <dbReference type="NCBI Taxonomy" id="1080074"/>
    <lineage>
        <taxon>Bacteria</taxon>
        <taxon>Bacillati</taxon>
        <taxon>Actinomycetota</taxon>
        <taxon>Actinomycetes</taxon>
        <taxon>Streptosporangiales</taxon>
        <taxon>Thermomonosporaceae</taxon>
        <taxon>Actinoallomurus</taxon>
    </lineage>
</organism>
<evidence type="ECO:0000313" key="1">
    <source>
        <dbReference type="EMBL" id="GAA4638772.1"/>
    </source>
</evidence>
<evidence type="ECO:0000313" key="2">
    <source>
        <dbReference type="Proteomes" id="UP001501442"/>
    </source>
</evidence>
<dbReference type="Pfam" id="PF04673">
    <property type="entry name" value="Cyclase_polyket"/>
    <property type="match status" value="1"/>
</dbReference>
<protein>
    <submittedName>
        <fullName evidence="1">TcmI family type II polyketide cyclase</fullName>
    </submittedName>
</protein>
<dbReference type="InterPro" id="IPR011008">
    <property type="entry name" value="Dimeric_a/b-barrel"/>
</dbReference>
<dbReference type="EMBL" id="BAABHK010000024">
    <property type="protein sequence ID" value="GAA4638772.1"/>
    <property type="molecule type" value="Genomic_DNA"/>
</dbReference>